<organism evidence="3 4">
    <name type="scientific">Echria macrotheca</name>
    <dbReference type="NCBI Taxonomy" id="438768"/>
    <lineage>
        <taxon>Eukaryota</taxon>
        <taxon>Fungi</taxon>
        <taxon>Dikarya</taxon>
        <taxon>Ascomycota</taxon>
        <taxon>Pezizomycotina</taxon>
        <taxon>Sordariomycetes</taxon>
        <taxon>Sordariomycetidae</taxon>
        <taxon>Sordariales</taxon>
        <taxon>Schizotheciaceae</taxon>
        <taxon>Echria</taxon>
    </lineage>
</organism>
<name>A0AAJ0B502_9PEZI</name>
<feature type="region of interest" description="Disordered" evidence="1">
    <location>
        <begin position="16"/>
        <end position="57"/>
    </location>
</feature>
<dbReference type="Pfam" id="PF06985">
    <property type="entry name" value="HET"/>
    <property type="match status" value="1"/>
</dbReference>
<accession>A0AAJ0B502</accession>
<dbReference type="PANTHER" id="PTHR33112:SF1">
    <property type="entry name" value="HETEROKARYON INCOMPATIBILITY DOMAIN-CONTAINING PROTEIN"/>
    <property type="match status" value="1"/>
</dbReference>
<feature type="domain" description="Heterokaryon incompatibility" evidence="2">
    <location>
        <begin position="254"/>
        <end position="390"/>
    </location>
</feature>
<evidence type="ECO:0000256" key="1">
    <source>
        <dbReference type="SAM" id="MobiDB-lite"/>
    </source>
</evidence>
<evidence type="ECO:0000313" key="4">
    <source>
        <dbReference type="Proteomes" id="UP001239445"/>
    </source>
</evidence>
<gene>
    <name evidence="3" type="ORF">QBC47DRAFT_392895</name>
</gene>
<dbReference type="EMBL" id="MU839844">
    <property type="protein sequence ID" value="KAK1750919.1"/>
    <property type="molecule type" value="Genomic_DNA"/>
</dbReference>
<reference evidence="3" key="1">
    <citation type="submission" date="2023-06" db="EMBL/GenBank/DDBJ databases">
        <title>Genome-scale phylogeny and comparative genomics of the fungal order Sordariales.</title>
        <authorList>
            <consortium name="Lawrence Berkeley National Laboratory"/>
            <person name="Hensen N."/>
            <person name="Bonometti L."/>
            <person name="Westerberg I."/>
            <person name="Brannstrom I.O."/>
            <person name="Guillou S."/>
            <person name="Cros-Aarteil S."/>
            <person name="Calhoun S."/>
            <person name="Haridas S."/>
            <person name="Kuo A."/>
            <person name="Mondo S."/>
            <person name="Pangilinan J."/>
            <person name="Riley R."/>
            <person name="Labutti K."/>
            <person name="Andreopoulos B."/>
            <person name="Lipzen A."/>
            <person name="Chen C."/>
            <person name="Yanf M."/>
            <person name="Daum C."/>
            <person name="Ng V."/>
            <person name="Clum A."/>
            <person name="Steindorff A."/>
            <person name="Ohm R."/>
            <person name="Martin F."/>
            <person name="Silar P."/>
            <person name="Natvig D."/>
            <person name="Lalanne C."/>
            <person name="Gautier V."/>
            <person name="Ament-Velasquez S.L."/>
            <person name="Kruys A."/>
            <person name="Hutchinson M.I."/>
            <person name="Powell A.J."/>
            <person name="Barry K."/>
            <person name="Miller A.N."/>
            <person name="Grigoriev I.V."/>
            <person name="Debuchy R."/>
            <person name="Gladieux P."/>
            <person name="Thoren M.H."/>
            <person name="Johannesson H."/>
        </authorList>
    </citation>
    <scope>NUCLEOTIDE SEQUENCE</scope>
    <source>
        <strain evidence="3">PSN4</strain>
    </source>
</reference>
<dbReference type="InterPro" id="IPR010730">
    <property type="entry name" value="HET"/>
</dbReference>
<proteinExistence type="predicted"/>
<evidence type="ECO:0000313" key="3">
    <source>
        <dbReference type="EMBL" id="KAK1750919.1"/>
    </source>
</evidence>
<dbReference type="Proteomes" id="UP001239445">
    <property type="component" value="Unassembled WGS sequence"/>
</dbReference>
<evidence type="ECO:0000259" key="2">
    <source>
        <dbReference type="Pfam" id="PF06985"/>
    </source>
</evidence>
<comment type="caution">
    <text evidence="3">The sequence shown here is derived from an EMBL/GenBank/DDBJ whole genome shotgun (WGS) entry which is preliminary data.</text>
</comment>
<sequence length="732" mass="81983">MGSSLFDFFTARQKARTVKPSQMPPLHQAHGSSGNLEGLDSEDQAETDGTANPVDTTDRLCHDCQNIDDIIQSAFKEWEKNPRRIDSDGSEHSLDHVSQRSSCRLCRFLFCARTPLEGNTTPEPTYELHMLPAKNKLQLGGIDYLGIPEFEFNDSPACVVLPSGYQERLYMGNPGPEPAGIILPLTGHLNGISGRAVHPRVDISVVKEWLNFCDVTHGAICGGVSDPMPAGFRVIDCSTRCLVLGETLHNSQHYLTLSYVWGGTGAGENEPPNTNNEIPKTLPHTIEDSILLTLRLGYRYLWIDRYCIPQDHAIKESQIQAMDSVYRNSALTIIAAAGNNPHYGLPGISTRLREPYPSITLGSHHLVFAPYAKRDTYGSTWGARGWTYQEGLLARRKLVFTDKTVYFQCSGMHAIESISVPLTKITEFRDQKLTKRADISRVFPYGGISDMEMYARIGEYMPRKFTFESDALNAFRGVLSASERASGCRSLLGLPLMSPQRYPRHAALIRLIDSLAWDISGVVLGTQPQGLERRRLFPSWTWLGWRVQGPASIGRGHYLKSRVPVVEVQVEFVDGTRVVWNSETAEGILDRAKHGESYAFLLIQGPTLSARISQQGHFEGINGSDDGAGILKFIREPYDVVWVPFGIPEEMETVELTLVVLAIERQRRERLSDGWGYLRTVTILVLYQPEGAKHFERVRVLTIAPSHDENRRWNTEGSVDMKGWERRTVRVG</sequence>
<keyword evidence="4" id="KW-1185">Reference proteome</keyword>
<dbReference type="AlphaFoldDB" id="A0AAJ0B502"/>
<protein>
    <submittedName>
        <fullName evidence="3">Heterokaryon incompatibility protein-domain-containing protein</fullName>
    </submittedName>
</protein>
<dbReference type="PANTHER" id="PTHR33112">
    <property type="entry name" value="DOMAIN PROTEIN, PUTATIVE-RELATED"/>
    <property type="match status" value="1"/>
</dbReference>